<dbReference type="InterPro" id="IPR020846">
    <property type="entry name" value="MFS_dom"/>
</dbReference>
<feature type="region of interest" description="Disordered" evidence="6">
    <location>
        <begin position="1"/>
        <end position="60"/>
    </location>
</feature>
<dbReference type="InterPro" id="IPR010573">
    <property type="entry name" value="MFS_Str1/Tri12-like"/>
</dbReference>
<dbReference type="AlphaFoldDB" id="A0A8T9BJT9"/>
<feature type="transmembrane region" description="Helical" evidence="7">
    <location>
        <begin position="426"/>
        <end position="450"/>
    </location>
</feature>
<evidence type="ECO:0000256" key="4">
    <source>
        <dbReference type="ARBA" id="ARBA00022989"/>
    </source>
</evidence>
<evidence type="ECO:0000256" key="7">
    <source>
        <dbReference type="SAM" id="Phobius"/>
    </source>
</evidence>
<protein>
    <submittedName>
        <fullName evidence="9">Trichothecene efflux pump TRI12</fullName>
    </submittedName>
</protein>
<dbReference type="Proteomes" id="UP000469559">
    <property type="component" value="Unassembled WGS sequence"/>
</dbReference>
<evidence type="ECO:0000313" key="10">
    <source>
        <dbReference type="Proteomes" id="UP000469559"/>
    </source>
</evidence>
<feature type="transmembrane region" description="Helical" evidence="7">
    <location>
        <begin position="293"/>
        <end position="310"/>
    </location>
</feature>
<dbReference type="EMBL" id="QGMF01000160">
    <property type="protein sequence ID" value="TVY18609.1"/>
    <property type="molecule type" value="Genomic_DNA"/>
</dbReference>
<sequence length="590" mass="63407">MSASTTPPPASNGSTGDEQQEVKQMEKIAIHDQVPGHDNYYEKNGLRTYGDGEDHDHEPPMSSKRFMSLAAMAFLWTGSQLPMYLYGGVPPYIYGDIGGVDRWIWMTLANLIASAAVCPFVGSLSDLLGRRYVALMGAGFIILGMIVCSTAKVMNVFIGGMTLSGIGAGMAELTALAGTSELAPTAKRGKYNAGLILTILPWCPSVLWSQLIATHGGWRWCGLLGGLWMFLGFLVILFFYFPPPRINSTGLTRKQLIAQIDFVGGFLSVSGMILFLAGLQWGGYQYKWTSAHVLAPLLLGAALLVAFGLWESYGAKYPMFPARIKQAPQILTLTLVITFISGANFISLLMFWPTQSFNVYGHDPVQVGLRGLPVAFCVMVGAVINLSCLSIFKGRNKELLIISCVLMTAGVGALSCADHFSMYRLWGILVLAGLGTGGIIIPAAVITTIICPDDLIATVTALTLAVRVIGGAIGYCVYYNVFVNKFVPNAVKMIGGVMELELHITNVTYIETAIGYTSASLLTLLKTIPGIAGNDTAYEMVVLAGQEAFAASYRSIYYVSLAFGGVAILSACFLGDIGQYMDDHVAVVMH</sequence>
<evidence type="ECO:0000256" key="5">
    <source>
        <dbReference type="ARBA" id="ARBA00023136"/>
    </source>
</evidence>
<dbReference type="PANTHER" id="PTHR23501:SF109">
    <property type="entry name" value="MAJOR FACILITATOR SUPERFAMILY (MFS) PROFILE DOMAIN-CONTAINING PROTEIN-RELATED"/>
    <property type="match status" value="1"/>
</dbReference>
<feature type="transmembrane region" description="Helical" evidence="7">
    <location>
        <begin position="462"/>
        <end position="481"/>
    </location>
</feature>
<feature type="transmembrane region" description="Helical" evidence="7">
    <location>
        <begin position="132"/>
        <end position="152"/>
    </location>
</feature>
<evidence type="ECO:0000256" key="6">
    <source>
        <dbReference type="SAM" id="MobiDB-lite"/>
    </source>
</evidence>
<feature type="transmembrane region" description="Helical" evidence="7">
    <location>
        <begin position="372"/>
        <end position="392"/>
    </location>
</feature>
<name>A0A8T9BJT9_9HELO</name>
<keyword evidence="3 7" id="KW-0812">Transmembrane</keyword>
<dbReference type="PANTHER" id="PTHR23501">
    <property type="entry name" value="MAJOR FACILITATOR SUPERFAMILY"/>
    <property type="match status" value="1"/>
</dbReference>
<evidence type="ECO:0000259" key="8">
    <source>
        <dbReference type="PROSITE" id="PS50850"/>
    </source>
</evidence>
<dbReference type="Pfam" id="PF06609">
    <property type="entry name" value="TRI12"/>
    <property type="match status" value="1"/>
</dbReference>
<dbReference type="InterPro" id="IPR036259">
    <property type="entry name" value="MFS_trans_sf"/>
</dbReference>
<feature type="transmembrane region" description="Helical" evidence="7">
    <location>
        <begin position="103"/>
        <end position="125"/>
    </location>
</feature>
<accession>A0A8T9BJT9</accession>
<dbReference type="FunFam" id="1.20.1250.20:FF:000784">
    <property type="entry name" value="MFS drug efflux pump"/>
    <property type="match status" value="1"/>
</dbReference>
<gene>
    <name evidence="9" type="primary">TRI12_2</name>
    <name evidence="9" type="ORF">LARI1_G002235</name>
</gene>
<feature type="compositionally biased region" description="Basic and acidic residues" evidence="6">
    <location>
        <begin position="20"/>
        <end position="30"/>
    </location>
</feature>
<dbReference type="GO" id="GO:0022857">
    <property type="term" value="F:transmembrane transporter activity"/>
    <property type="evidence" value="ECO:0007669"/>
    <property type="project" value="InterPro"/>
</dbReference>
<dbReference type="Gene3D" id="1.20.1250.20">
    <property type="entry name" value="MFS general substrate transporter like domains"/>
    <property type="match status" value="2"/>
</dbReference>
<feature type="transmembrane region" description="Helical" evidence="7">
    <location>
        <begin position="330"/>
        <end position="352"/>
    </location>
</feature>
<feature type="transmembrane region" description="Helical" evidence="7">
    <location>
        <begin position="191"/>
        <end position="211"/>
    </location>
</feature>
<proteinExistence type="predicted"/>
<feature type="transmembrane region" description="Helical" evidence="7">
    <location>
        <begin position="158"/>
        <end position="179"/>
    </location>
</feature>
<feature type="transmembrane region" description="Helical" evidence="7">
    <location>
        <begin position="66"/>
        <end position="83"/>
    </location>
</feature>
<feature type="domain" description="Major facilitator superfamily (MFS) profile" evidence="8">
    <location>
        <begin position="66"/>
        <end position="513"/>
    </location>
</feature>
<evidence type="ECO:0000256" key="2">
    <source>
        <dbReference type="ARBA" id="ARBA00022448"/>
    </source>
</evidence>
<comment type="subcellular location">
    <subcellularLocation>
        <location evidence="1">Membrane</location>
        <topology evidence="1">Multi-pass membrane protein</topology>
    </subcellularLocation>
</comment>
<keyword evidence="10" id="KW-1185">Reference proteome</keyword>
<dbReference type="GO" id="GO:0005886">
    <property type="term" value="C:plasma membrane"/>
    <property type="evidence" value="ECO:0007669"/>
    <property type="project" value="TreeGrafter"/>
</dbReference>
<feature type="transmembrane region" description="Helical" evidence="7">
    <location>
        <begin position="262"/>
        <end position="281"/>
    </location>
</feature>
<keyword evidence="5 7" id="KW-0472">Membrane</keyword>
<feature type="transmembrane region" description="Helical" evidence="7">
    <location>
        <begin position="217"/>
        <end position="241"/>
    </location>
</feature>
<feature type="transmembrane region" description="Helical" evidence="7">
    <location>
        <begin position="556"/>
        <end position="574"/>
    </location>
</feature>
<evidence type="ECO:0000256" key="1">
    <source>
        <dbReference type="ARBA" id="ARBA00004141"/>
    </source>
</evidence>
<feature type="compositionally biased region" description="Pro residues" evidence="6">
    <location>
        <begin position="1"/>
        <end position="10"/>
    </location>
</feature>
<keyword evidence="4 7" id="KW-1133">Transmembrane helix</keyword>
<organism evidence="9 10">
    <name type="scientific">Lachnellula arida</name>
    <dbReference type="NCBI Taxonomy" id="1316785"/>
    <lineage>
        <taxon>Eukaryota</taxon>
        <taxon>Fungi</taxon>
        <taxon>Dikarya</taxon>
        <taxon>Ascomycota</taxon>
        <taxon>Pezizomycotina</taxon>
        <taxon>Leotiomycetes</taxon>
        <taxon>Helotiales</taxon>
        <taxon>Lachnaceae</taxon>
        <taxon>Lachnellula</taxon>
    </lineage>
</organism>
<dbReference type="SUPFAM" id="SSF103473">
    <property type="entry name" value="MFS general substrate transporter"/>
    <property type="match status" value="1"/>
</dbReference>
<feature type="compositionally biased region" description="Basic and acidic residues" evidence="6">
    <location>
        <begin position="39"/>
        <end position="59"/>
    </location>
</feature>
<dbReference type="PROSITE" id="PS50850">
    <property type="entry name" value="MFS"/>
    <property type="match status" value="1"/>
</dbReference>
<keyword evidence="2" id="KW-0813">Transport</keyword>
<reference evidence="9 10" key="1">
    <citation type="submission" date="2018-05" db="EMBL/GenBank/DDBJ databases">
        <title>Whole genome sequencing for identification of molecular markers to develop diagnostic detection tools for the regulated plant pathogen Lachnellula willkommii.</title>
        <authorList>
            <person name="Giroux E."/>
            <person name="Bilodeau G."/>
        </authorList>
    </citation>
    <scope>NUCLEOTIDE SEQUENCE [LARGE SCALE GENOMIC DNA]</scope>
    <source>
        <strain evidence="9 10">CBS 203.66</strain>
    </source>
</reference>
<evidence type="ECO:0000313" key="9">
    <source>
        <dbReference type="EMBL" id="TVY18609.1"/>
    </source>
</evidence>
<evidence type="ECO:0000256" key="3">
    <source>
        <dbReference type="ARBA" id="ARBA00022692"/>
    </source>
</evidence>
<comment type="caution">
    <text evidence="9">The sequence shown here is derived from an EMBL/GenBank/DDBJ whole genome shotgun (WGS) entry which is preliminary data.</text>
</comment>
<dbReference type="OrthoDB" id="4161376at2759"/>